<accession>A0A6S6YWH9</accession>
<dbReference type="InterPro" id="IPR028087">
    <property type="entry name" value="Tad_N"/>
</dbReference>
<dbReference type="Pfam" id="PF13400">
    <property type="entry name" value="Tad"/>
    <property type="match status" value="1"/>
</dbReference>
<proteinExistence type="predicted"/>
<feature type="domain" description="Putative Flp pilus-assembly TadG-like N-terminal" evidence="2">
    <location>
        <begin position="16"/>
        <end position="61"/>
    </location>
</feature>
<keyword evidence="1" id="KW-0812">Transmembrane</keyword>
<evidence type="ECO:0000259" key="2">
    <source>
        <dbReference type="Pfam" id="PF13400"/>
    </source>
</evidence>
<evidence type="ECO:0000313" key="4">
    <source>
        <dbReference type="Proteomes" id="UP000494108"/>
    </source>
</evidence>
<reference evidence="3 4" key="1">
    <citation type="submission" date="2020-04" db="EMBL/GenBank/DDBJ databases">
        <authorList>
            <person name="De Canck E."/>
        </authorList>
    </citation>
    <scope>NUCLEOTIDE SEQUENCE [LARGE SCALE GENOMIC DNA]</scope>
    <source>
        <strain evidence="3 4">LMG 3431</strain>
    </source>
</reference>
<name>A0A6S6YWH9_9BURK</name>
<organism evidence="3 4">
    <name type="scientific">Achromobacter pestifer</name>
    <dbReference type="NCBI Taxonomy" id="1353889"/>
    <lineage>
        <taxon>Bacteria</taxon>
        <taxon>Pseudomonadati</taxon>
        <taxon>Pseudomonadota</taxon>
        <taxon>Betaproteobacteria</taxon>
        <taxon>Burkholderiales</taxon>
        <taxon>Alcaligenaceae</taxon>
        <taxon>Achromobacter</taxon>
    </lineage>
</organism>
<sequence length="702" mass="71153">MRAAPMRSASLLRQRGSITVAVVFAVLVGLVLLGVVHLAYSFYMKREMQKGADLAALSAVQVLGMGASADCARAVTAGRTSALANVPGFFDTFTAANVTVECKVWDSSRADATGMHVFDATSGQPFNAVRVTVSKRLTSIIPKFSAGADNGTLVTTTAVATSTAPVAAFTVGSRLVRLERGGLLSQLLASVGATPAQLDVLDAAGLASVNITPSGLLKALGLPLSVATGVGTPAELAAVNNLTLGQLLNATLTVVNQSGTAGASIGLINNAINTVLAVMPLNLPVKLFGDGGVLNLSVVGGDATGALAANVNALNILETALVIANGQNLINLGLSVPILGVDARVRVVEPPTLAVGGIGTQATSAGIRVYLRVNTSNIPLIGPLLANTLNTYVDLPIIIDVAQSTGTLTNLCQAPLTQSQATIAVNSSVANICLGRFPGMSSSTDQNAANFVSLTNSCQPSSFAAIQRYQVLNVLGILPLTAKVTLPVFNSTSPVSVTLTEPPGTPSTQTVTATSINLGTLASNLADAVIGGILGDLFNTGTPLSDAERTALATKLVGGGGSNAGKSISQVFNDIQWSTTALNQLGQRLSTGGLTGVLGGTLQLVGNILTSLLVAPINDVVCALGITPSAIRQCRINSVSALALNGGSQVSGVLSIVVNLLQPVLAPLSTLLQQLLNLLGLSVGQTDVSLLSVDCGQPRLVY</sequence>
<keyword evidence="1" id="KW-0472">Membrane</keyword>
<evidence type="ECO:0000256" key="1">
    <source>
        <dbReference type="SAM" id="Phobius"/>
    </source>
</evidence>
<protein>
    <recommendedName>
        <fullName evidence="2">Putative Flp pilus-assembly TadG-like N-terminal domain-containing protein</fullName>
    </recommendedName>
</protein>
<keyword evidence="1" id="KW-1133">Transmembrane helix</keyword>
<dbReference type="Proteomes" id="UP000494108">
    <property type="component" value="Unassembled WGS sequence"/>
</dbReference>
<dbReference type="EMBL" id="CADIJX010000002">
    <property type="protein sequence ID" value="CAB3637234.1"/>
    <property type="molecule type" value="Genomic_DNA"/>
</dbReference>
<feature type="transmembrane region" description="Helical" evidence="1">
    <location>
        <begin position="20"/>
        <end position="43"/>
    </location>
</feature>
<keyword evidence="4" id="KW-1185">Reference proteome</keyword>
<dbReference type="AlphaFoldDB" id="A0A6S6YWH9"/>
<gene>
    <name evidence="3" type="ORF">LMG3431_01735</name>
</gene>
<evidence type="ECO:0000313" key="3">
    <source>
        <dbReference type="EMBL" id="CAB3637234.1"/>
    </source>
</evidence>